<reference evidence="2" key="1">
    <citation type="submission" date="2024-06" db="EMBL/GenBank/DDBJ databases">
        <title>Lacrimispora cavernae sp. nov., a novel anaerobe isolated from bat guano pile inside a cave.</title>
        <authorList>
            <person name="Miller S.L."/>
            <person name="Lu N."/>
            <person name="King J."/>
            <person name="Sankaranarayanan K."/>
            <person name="Lawson P.A."/>
        </authorList>
    </citation>
    <scope>NUCLEOTIDE SEQUENCE</scope>
    <source>
        <strain evidence="2">BS-2</strain>
    </source>
</reference>
<dbReference type="AlphaFoldDB" id="A0AAU7PUN0"/>
<proteinExistence type="predicted"/>
<accession>A0AAU7PUN0</accession>
<evidence type="ECO:0000313" key="2">
    <source>
        <dbReference type="EMBL" id="XBS55904.1"/>
    </source>
</evidence>
<name>A0AAU7PUN0_9FIRM</name>
<protein>
    <submittedName>
        <fullName evidence="2">Uncharacterized protein</fullName>
    </submittedName>
</protein>
<keyword evidence="1" id="KW-1133">Transmembrane helix</keyword>
<dbReference type="RefSeq" id="WP_054741737.1">
    <property type="nucleotide sequence ID" value="NZ_CP157940.1"/>
</dbReference>
<keyword evidence="1" id="KW-0812">Transmembrane</keyword>
<keyword evidence="1" id="KW-0472">Membrane</keyword>
<organism evidence="2">
    <name type="scientific">Lacrimispora sp. BS-2</name>
    <dbReference type="NCBI Taxonomy" id="3151850"/>
    <lineage>
        <taxon>Bacteria</taxon>
        <taxon>Bacillati</taxon>
        <taxon>Bacillota</taxon>
        <taxon>Clostridia</taxon>
        <taxon>Lachnospirales</taxon>
        <taxon>Lachnospiraceae</taxon>
        <taxon>Lacrimispora</taxon>
    </lineage>
</organism>
<feature type="transmembrane region" description="Helical" evidence="1">
    <location>
        <begin position="50"/>
        <end position="75"/>
    </location>
</feature>
<gene>
    <name evidence="2" type="ORF">ABFV83_09000</name>
</gene>
<dbReference type="EMBL" id="CP157940">
    <property type="protein sequence ID" value="XBS55904.1"/>
    <property type="molecule type" value="Genomic_DNA"/>
</dbReference>
<sequence>MRGYLSIAIFFTGIILAVYIGYWTLLIKPIMVCVSASDAGVLTSAMTTMTIIKCAISWLVAGVIFGLGYIAAMIVSHR</sequence>
<feature type="transmembrane region" description="Helical" evidence="1">
    <location>
        <begin position="7"/>
        <end position="30"/>
    </location>
</feature>
<evidence type="ECO:0000256" key="1">
    <source>
        <dbReference type="SAM" id="Phobius"/>
    </source>
</evidence>